<gene>
    <name evidence="3" type="ORF">DWB61_03945</name>
</gene>
<dbReference type="InterPro" id="IPR043555">
    <property type="entry name" value="SRPX-like"/>
</dbReference>
<dbReference type="PANTHER" id="PTHR46343">
    <property type="entry name" value="HYR DOMAIN-CONTAINING PROTEIN"/>
    <property type="match status" value="1"/>
</dbReference>
<evidence type="ECO:0000313" key="3">
    <source>
        <dbReference type="EMBL" id="RRG23554.1"/>
    </source>
</evidence>
<dbReference type="PANTHER" id="PTHR46343:SF2">
    <property type="entry name" value="SUSHI_VON WILLEBRAND FACTOR TYPE A_EGF_PENTRAXIN DOMAIN-CONTAINING 1"/>
    <property type="match status" value="1"/>
</dbReference>
<reference evidence="3 4" key="1">
    <citation type="submission" date="2018-07" db="EMBL/GenBank/DDBJ databases">
        <title>Draft genome sequence of Ancylomarina sp. M1P.</title>
        <authorList>
            <person name="Yadav S."/>
            <person name="Villanueva L."/>
            <person name="Damste J.S.S."/>
        </authorList>
    </citation>
    <scope>NUCLEOTIDE SEQUENCE [LARGE SCALE GENOMIC DNA]</scope>
    <source>
        <strain evidence="3 4">M1P</strain>
    </source>
</reference>
<dbReference type="Pfam" id="PF02494">
    <property type="entry name" value="HYR"/>
    <property type="match status" value="2"/>
</dbReference>
<evidence type="ECO:0000259" key="2">
    <source>
        <dbReference type="PROSITE" id="PS50825"/>
    </source>
</evidence>
<name>A0A425Y5D7_9BACT</name>
<dbReference type="Proteomes" id="UP000285794">
    <property type="component" value="Unassembled WGS sequence"/>
</dbReference>
<evidence type="ECO:0000313" key="4">
    <source>
        <dbReference type="Proteomes" id="UP000285794"/>
    </source>
</evidence>
<dbReference type="EMBL" id="QQWG01000003">
    <property type="protein sequence ID" value="RRG23554.1"/>
    <property type="molecule type" value="Genomic_DNA"/>
</dbReference>
<protein>
    <submittedName>
        <fullName evidence="3">HYR domain-containing protein</fullName>
    </submittedName>
</protein>
<feature type="domain" description="HYR" evidence="2">
    <location>
        <begin position="277"/>
        <end position="360"/>
    </location>
</feature>
<keyword evidence="1" id="KW-0677">Repeat</keyword>
<dbReference type="InterPro" id="IPR003410">
    <property type="entry name" value="HYR_dom"/>
</dbReference>
<keyword evidence="4" id="KW-1185">Reference proteome</keyword>
<evidence type="ECO:0000256" key="1">
    <source>
        <dbReference type="ARBA" id="ARBA00022737"/>
    </source>
</evidence>
<dbReference type="PROSITE" id="PS50825">
    <property type="entry name" value="HYR"/>
    <property type="match status" value="2"/>
</dbReference>
<feature type="domain" description="HYR" evidence="2">
    <location>
        <begin position="361"/>
        <end position="442"/>
    </location>
</feature>
<dbReference type="AlphaFoldDB" id="A0A425Y5D7"/>
<comment type="caution">
    <text evidence="3">The sequence shown here is derived from an EMBL/GenBank/DDBJ whole genome shotgun (WGS) entry which is preliminary data.</text>
</comment>
<sequence length="595" mass="61711">MSVDYYFYGFPGSTVHWDFNEPVTYTPSGDVILNNASNNITFDGVLYQKGIFPHVYATQGDYLLSIVEQTLSCSSNEITLPVHVHAKPVISDVVPTDIVCSGDIGSIAVNVTAVVPGPLQLQYRLVTSLDVEVVAWVNDNNLSHYFNNLLAGSYKAQIRYVLDSDNSKVVKGSFSESSVVVINSGDTIDPTVSASTDVITTTSADGLGDCDVDIAIVDAIYDDNCSSTLTWAMTGAVTASGSGQVGTYTFSIGITTITYANTDGTNSVTDVMTVTVTDTELPTITCLSDIAQAADASSCDAVVTYVAPVGVDNCSGATTAQIAGLASGSTFPIGVTTNTFEVTDAAGNKASCSFDVTITDTELPTITCLSDIAQAADASSCDAVVTYVAPVGVDNCSGATTAQIAGLASGSTFPIGVTTNTFEVTDAAGNKASCSFDVTVTKDNNIAVVDVTGTTTPETDPGIVNGIHCPDLNGIQAVVAPSGNTYSAGTSQVQFRVDRLCNTGDWSFAYSIEGEDVNVSNVLISNVGTSTNSSGVVNVSAGTNYVLFTIDVDNVVNTALSIDFKISDGGTESAIKDHITIQHNLKIIPLIGGFE</sequence>
<accession>A0A425Y5D7</accession>
<proteinExistence type="predicted"/>
<organism evidence="3 4">
    <name type="scientific">Ancylomarina euxinus</name>
    <dbReference type="NCBI Taxonomy" id="2283627"/>
    <lineage>
        <taxon>Bacteria</taxon>
        <taxon>Pseudomonadati</taxon>
        <taxon>Bacteroidota</taxon>
        <taxon>Bacteroidia</taxon>
        <taxon>Marinilabiliales</taxon>
        <taxon>Marinifilaceae</taxon>
        <taxon>Ancylomarina</taxon>
    </lineage>
</organism>